<dbReference type="Proteomes" id="UP000593565">
    <property type="component" value="Unassembled WGS sequence"/>
</dbReference>
<dbReference type="GO" id="GO:0038023">
    <property type="term" value="F:signaling receptor activity"/>
    <property type="evidence" value="ECO:0007669"/>
    <property type="project" value="InterPro"/>
</dbReference>
<keyword evidence="7" id="KW-0675">Receptor</keyword>
<dbReference type="EMBL" id="JAAGNN010000027">
    <property type="protein sequence ID" value="KAF4071708.1"/>
    <property type="molecule type" value="Genomic_DNA"/>
</dbReference>
<evidence type="ECO:0000256" key="6">
    <source>
        <dbReference type="ARBA" id="ARBA00023136"/>
    </source>
</evidence>
<dbReference type="GO" id="GO:0034632">
    <property type="term" value="F:retinol transmembrane transporter activity"/>
    <property type="evidence" value="ECO:0007669"/>
    <property type="project" value="InterPro"/>
</dbReference>
<feature type="transmembrane region" description="Helical" evidence="8">
    <location>
        <begin position="67"/>
        <end position="86"/>
    </location>
</feature>
<evidence type="ECO:0000256" key="8">
    <source>
        <dbReference type="SAM" id="Phobius"/>
    </source>
</evidence>
<feature type="transmembrane region" description="Helical" evidence="8">
    <location>
        <begin position="156"/>
        <end position="177"/>
    </location>
</feature>
<evidence type="ECO:0000256" key="4">
    <source>
        <dbReference type="ARBA" id="ARBA00022692"/>
    </source>
</evidence>
<keyword evidence="5 8" id="KW-1133">Transmembrane helix</keyword>
<feature type="transmembrane region" description="Helical" evidence="8">
    <location>
        <begin position="517"/>
        <end position="546"/>
    </location>
</feature>
<keyword evidence="3" id="KW-1003">Cell membrane</keyword>
<dbReference type="GO" id="GO:0071939">
    <property type="term" value="P:vitamin A import into cell"/>
    <property type="evidence" value="ECO:0007669"/>
    <property type="project" value="TreeGrafter"/>
</dbReference>
<organism evidence="9 10">
    <name type="scientific">Ameiurus melas</name>
    <name type="common">Black bullhead</name>
    <name type="synonym">Silurus melas</name>
    <dbReference type="NCBI Taxonomy" id="219545"/>
    <lineage>
        <taxon>Eukaryota</taxon>
        <taxon>Metazoa</taxon>
        <taxon>Chordata</taxon>
        <taxon>Craniata</taxon>
        <taxon>Vertebrata</taxon>
        <taxon>Euteleostomi</taxon>
        <taxon>Actinopterygii</taxon>
        <taxon>Neopterygii</taxon>
        <taxon>Teleostei</taxon>
        <taxon>Ostariophysi</taxon>
        <taxon>Siluriformes</taxon>
        <taxon>Ictaluridae</taxon>
        <taxon>Ameiurus</taxon>
    </lineage>
</organism>
<keyword evidence="2" id="KW-0813">Transport</keyword>
<feature type="transmembrane region" description="Helical" evidence="8">
    <location>
        <begin position="362"/>
        <end position="386"/>
    </location>
</feature>
<feature type="transmembrane region" description="Helical" evidence="8">
    <location>
        <begin position="184"/>
        <end position="202"/>
    </location>
</feature>
<proteinExistence type="predicted"/>
<keyword evidence="10" id="KW-1185">Reference proteome</keyword>
<dbReference type="GO" id="GO:0005886">
    <property type="term" value="C:plasma membrane"/>
    <property type="evidence" value="ECO:0007669"/>
    <property type="project" value="UniProtKB-SubCell"/>
</dbReference>
<sequence length="696" mass="81839">MDDTVFNITIQKDRRLNDTFELQLVQLTEIIKMQFVETVEEHLPFIPKLTFRNKTDTWEQCDISLDYILFLCLLPSVCIVLLLSCVERRKKIYSFEKRFPCLSGRFGIVVPLDFTSTLENRWSYAFAFGAVTPLMFNLLFGQINPFPYTLPRYLKVFVYLAAALEVGIVCKPFFICLSTPHQMLGGVLGLLYTLAWILVLLWNKFWCRGSIKYDKDSIEEFALQYNLLSEIPHLLSLGFLLFRFGFMIVKDVLIRLKKHSKQKEIKKHQYRYVQRLLRRPAEASVERSWFQRKIYKSDPYFKFPNRIVSTVVLCFLGVYLIMLLEQIMSTWCIKYIYRAWSNYVYVFEYNSTWTVRPNYITYTWYITSACAMLSSVIHISHVMVYYRKHIKSLWAGDKTFLPKSYQMRPAVCVAGLLKYPGYQIAFTMWGYLIVHMVMFTGGLMFVYVVILPIQEYGFLSWLLDLTSFLTNMFMVFILMRFQRIVIKMFFLQDKTSPQDKEKPLALNNRKAFHNFNYYLYFFNVIMGIGSCVLRLIKSAAVALLLLSRIERTIMPQGFRKLDSSHCTWVGMIITDHHHSNPVLVCFCHLLIKHTLQSVRVDEDVKPESPAKKRAHIRWVLAYTLLRNPEFILLRKRHWHANRKELQLAFIWAMSAHRGNKNTPGSIKSAQTLISALHGSSFASEVWWEDARKTCPP</sequence>
<name>A0A7J5ZR58_AMEME</name>
<dbReference type="Pfam" id="PF14752">
    <property type="entry name" value="RBP_receptor"/>
    <property type="match status" value="1"/>
</dbReference>
<dbReference type="InterPro" id="IPR026612">
    <property type="entry name" value="STRA6-like"/>
</dbReference>
<feature type="transmembrane region" description="Helical" evidence="8">
    <location>
        <begin position="124"/>
        <end position="144"/>
    </location>
</feature>
<keyword evidence="6 8" id="KW-0472">Membrane</keyword>
<feature type="transmembrane region" description="Helical" evidence="8">
    <location>
        <begin position="456"/>
        <end position="479"/>
    </location>
</feature>
<feature type="transmembrane region" description="Helical" evidence="8">
    <location>
        <begin position="231"/>
        <end position="253"/>
    </location>
</feature>
<comment type="caution">
    <text evidence="9">The sequence shown here is derived from an EMBL/GenBank/DDBJ whole genome shotgun (WGS) entry which is preliminary data.</text>
</comment>
<dbReference type="AlphaFoldDB" id="A0A7J5ZR58"/>
<dbReference type="PANTHER" id="PTHR21444:SF17">
    <property type="entry name" value="STIMULATED BY RETINOIC ACID GENE 6 PROTEIN-LIKE"/>
    <property type="match status" value="1"/>
</dbReference>
<evidence type="ECO:0000256" key="5">
    <source>
        <dbReference type="ARBA" id="ARBA00022989"/>
    </source>
</evidence>
<feature type="transmembrane region" description="Helical" evidence="8">
    <location>
        <begin position="303"/>
        <end position="324"/>
    </location>
</feature>
<feature type="transmembrane region" description="Helical" evidence="8">
    <location>
        <begin position="428"/>
        <end position="450"/>
    </location>
</feature>
<reference evidence="9 10" key="1">
    <citation type="submission" date="2020-02" db="EMBL/GenBank/DDBJ databases">
        <title>A chromosome-scale genome assembly of the black bullhead catfish (Ameiurus melas).</title>
        <authorList>
            <person name="Wen M."/>
            <person name="Zham M."/>
            <person name="Cabau C."/>
            <person name="Klopp C."/>
            <person name="Donnadieu C."/>
            <person name="Roques C."/>
            <person name="Bouchez O."/>
            <person name="Lampietro C."/>
            <person name="Jouanno E."/>
            <person name="Herpin A."/>
            <person name="Louis A."/>
            <person name="Berthelot C."/>
            <person name="Parey E."/>
            <person name="Roest-Crollius H."/>
            <person name="Braasch I."/>
            <person name="Postlethwait J."/>
            <person name="Robinson-Rechavi M."/>
            <person name="Echchiki A."/>
            <person name="Begum T."/>
            <person name="Montfort J."/>
            <person name="Schartl M."/>
            <person name="Bobe J."/>
            <person name="Guiguen Y."/>
        </authorList>
    </citation>
    <scope>NUCLEOTIDE SEQUENCE [LARGE SCALE GENOMIC DNA]</scope>
    <source>
        <strain evidence="9">M_S1</strain>
        <tissue evidence="9">Blood</tissue>
    </source>
</reference>
<evidence type="ECO:0000313" key="10">
    <source>
        <dbReference type="Proteomes" id="UP000593565"/>
    </source>
</evidence>
<evidence type="ECO:0000256" key="2">
    <source>
        <dbReference type="ARBA" id="ARBA00022448"/>
    </source>
</evidence>
<dbReference type="PANTHER" id="PTHR21444">
    <property type="entry name" value="COILED-COIL DOMAIN-CONTAINING PROTEIN 180"/>
    <property type="match status" value="1"/>
</dbReference>
<keyword evidence="4 8" id="KW-0812">Transmembrane</keyword>
<accession>A0A7J5ZR58</accession>
<evidence type="ECO:0000313" key="9">
    <source>
        <dbReference type="EMBL" id="KAF4071708.1"/>
    </source>
</evidence>
<evidence type="ECO:0000256" key="3">
    <source>
        <dbReference type="ARBA" id="ARBA00022475"/>
    </source>
</evidence>
<evidence type="ECO:0000256" key="1">
    <source>
        <dbReference type="ARBA" id="ARBA00004651"/>
    </source>
</evidence>
<evidence type="ECO:0000256" key="7">
    <source>
        <dbReference type="ARBA" id="ARBA00023170"/>
    </source>
</evidence>
<protein>
    <submittedName>
        <fullName evidence="9">Uncharacterized protein</fullName>
    </submittedName>
</protein>
<gene>
    <name evidence="9" type="ORF">AMELA_G00276460</name>
</gene>
<comment type="subcellular location">
    <subcellularLocation>
        <location evidence="1">Cell membrane</location>
        <topology evidence="1">Multi-pass membrane protein</topology>
    </subcellularLocation>
</comment>